<dbReference type="SMART" id="SM00184">
    <property type="entry name" value="RING"/>
    <property type="match status" value="1"/>
</dbReference>
<dbReference type="PANTHER" id="PTHR45969:SF69">
    <property type="entry name" value="FINGER DOMAIN PROTEIN, PUTATIVE (AFU_ORTHOLOGUE AFUA_3G12190)-RELATED"/>
    <property type="match status" value="1"/>
</dbReference>
<dbReference type="SUPFAM" id="SSF57850">
    <property type="entry name" value="RING/U-box"/>
    <property type="match status" value="1"/>
</dbReference>
<dbReference type="GO" id="GO:0061630">
    <property type="term" value="F:ubiquitin protein ligase activity"/>
    <property type="evidence" value="ECO:0007669"/>
    <property type="project" value="TreeGrafter"/>
</dbReference>
<accession>A0A1V6TC89</accession>
<dbReference type="OrthoDB" id="8062037at2759"/>
<proteinExistence type="predicted"/>
<evidence type="ECO:0000313" key="7">
    <source>
        <dbReference type="EMBL" id="OQE23570.1"/>
    </source>
</evidence>
<gene>
    <name evidence="7" type="ORF">PENSTE_c008G07465</name>
</gene>
<evidence type="ECO:0000256" key="3">
    <source>
        <dbReference type="ARBA" id="ARBA00022833"/>
    </source>
</evidence>
<organism evidence="7 8">
    <name type="scientific">Penicillium steckii</name>
    <dbReference type="NCBI Taxonomy" id="303698"/>
    <lineage>
        <taxon>Eukaryota</taxon>
        <taxon>Fungi</taxon>
        <taxon>Dikarya</taxon>
        <taxon>Ascomycota</taxon>
        <taxon>Pezizomycotina</taxon>
        <taxon>Eurotiomycetes</taxon>
        <taxon>Eurotiomycetidae</taxon>
        <taxon>Eurotiales</taxon>
        <taxon>Aspergillaceae</taxon>
        <taxon>Penicillium</taxon>
    </lineage>
</organism>
<dbReference type="PROSITE" id="PS50089">
    <property type="entry name" value="ZF_RING_2"/>
    <property type="match status" value="1"/>
</dbReference>
<dbReference type="CDD" id="cd16448">
    <property type="entry name" value="RING-H2"/>
    <property type="match status" value="1"/>
</dbReference>
<dbReference type="AlphaFoldDB" id="A0A1V6TC89"/>
<dbReference type="InterPro" id="IPR001841">
    <property type="entry name" value="Znf_RING"/>
</dbReference>
<evidence type="ECO:0000256" key="2">
    <source>
        <dbReference type="ARBA" id="ARBA00022771"/>
    </source>
</evidence>
<evidence type="ECO:0000259" key="6">
    <source>
        <dbReference type="PROSITE" id="PS50089"/>
    </source>
</evidence>
<evidence type="ECO:0000256" key="5">
    <source>
        <dbReference type="SAM" id="MobiDB-lite"/>
    </source>
</evidence>
<evidence type="ECO:0000256" key="1">
    <source>
        <dbReference type="ARBA" id="ARBA00022723"/>
    </source>
</evidence>
<keyword evidence="3" id="KW-0862">Zinc</keyword>
<comment type="caution">
    <text evidence="7">The sequence shown here is derived from an EMBL/GenBank/DDBJ whole genome shotgun (WGS) entry which is preliminary data.</text>
</comment>
<name>A0A1V6TC89_9EURO</name>
<dbReference type="STRING" id="303698.A0A1V6TC89"/>
<dbReference type="GO" id="GO:0016567">
    <property type="term" value="P:protein ubiquitination"/>
    <property type="evidence" value="ECO:0007669"/>
    <property type="project" value="TreeGrafter"/>
</dbReference>
<feature type="compositionally biased region" description="Polar residues" evidence="5">
    <location>
        <begin position="93"/>
        <end position="104"/>
    </location>
</feature>
<keyword evidence="1" id="KW-0479">Metal-binding</keyword>
<evidence type="ECO:0000313" key="8">
    <source>
        <dbReference type="Proteomes" id="UP000191285"/>
    </source>
</evidence>
<dbReference type="InterPro" id="IPR013083">
    <property type="entry name" value="Znf_RING/FYVE/PHD"/>
</dbReference>
<dbReference type="Gene3D" id="3.30.40.10">
    <property type="entry name" value="Zinc/RING finger domain, C3HC4 (zinc finger)"/>
    <property type="match status" value="1"/>
</dbReference>
<feature type="domain" description="RING-type" evidence="6">
    <location>
        <begin position="34"/>
        <end position="76"/>
    </location>
</feature>
<sequence>MTTAYASKYDVDLAQMPLCDESLISAGATIPDTCIMCLEDMESTDSFRQLPCEHLFHQPCIDDWICNRDTKCPLCRTTFYDLRQVKQKETPARSINNRRTSQGQIGRLDSFKGWCKKKWNGSGEGPPSVSAR</sequence>
<keyword evidence="8" id="KW-1185">Reference proteome</keyword>
<keyword evidence="2 4" id="KW-0863">Zinc-finger</keyword>
<dbReference type="GO" id="GO:0008270">
    <property type="term" value="F:zinc ion binding"/>
    <property type="evidence" value="ECO:0007669"/>
    <property type="project" value="UniProtKB-KW"/>
</dbReference>
<reference evidence="8" key="1">
    <citation type="journal article" date="2017" name="Nat. Microbiol.">
        <title>Global analysis of biosynthetic gene clusters reveals vast potential of secondary metabolite production in Penicillium species.</title>
        <authorList>
            <person name="Nielsen J.C."/>
            <person name="Grijseels S."/>
            <person name="Prigent S."/>
            <person name="Ji B."/>
            <person name="Dainat J."/>
            <person name="Nielsen K.F."/>
            <person name="Frisvad J.C."/>
            <person name="Workman M."/>
            <person name="Nielsen J."/>
        </authorList>
    </citation>
    <scope>NUCLEOTIDE SEQUENCE [LARGE SCALE GENOMIC DNA]</scope>
    <source>
        <strain evidence="8">IBT 24891</strain>
    </source>
</reference>
<dbReference type="Pfam" id="PF13639">
    <property type="entry name" value="zf-RING_2"/>
    <property type="match status" value="1"/>
</dbReference>
<feature type="region of interest" description="Disordered" evidence="5">
    <location>
        <begin position="90"/>
        <end position="109"/>
    </location>
</feature>
<dbReference type="Proteomes" id="UP000191285">
    <property type="component" value="Unassembled WGS sequence"/>
</dbReference>
<protein>
    <recommendedName>
        <fullName evidence="6">RING-type domain-containing protein</fullName>
    </recommendedName>
</protein>
<dbReference type="PANTHER" id="PTHR45969">
    <property type="entry name" value="RING ZINC FINGER PROTEIN-RELATED"/>
    <property type="match status" value="1"/>
</dbReference>
<dbReference type="EMBL" id="MLKD01000008">
    <property type="protein sequence ID" value="OQE23570.1"/>
    <property type="molecule type" value="Genomic_DNA"/>
</dbReference>
<evidence type="ECO:0000256" key="4">
    <source>
        <dbReference type="PROSITE-ProRule" id="PRU00175"/>
    </source>
</evidence>